<dbReference type="SUPFAM" id="SSF48452">
    <property type="entry name" value="TPR-like"/>
    <property type="match status" value="1"/>
</dbReference>
<dbReference type="Gene3D" id="1.25.40.10">
    <property type="entry name" value="Tetratricopeptide repeat domain"/>
    <property type="match status" value="2"/>
</dbReference>
<keyword evidence="3" id="KW-1185">Reference proteome</keyword>
<dbReference type="PaxDb" id="2850-Phatr45479"/>
<dbReference type="KEGG" id="pti:PHATRDRAFT_45479"/>
<feature type="coiled-coil region" evidence="1">
    <location>
        <begin position="390"/>
        <end position="417"/>
    </location>
</feature>
<organism evidence="2 3">
    <name type="scientific">Phaeodactylum tricornutum (strain CCAP 1055/1)</name>
    <dbReference type="NCBI Taxonomy" id="556484"/>
    <lineage>
        <taxon>Eukaryota</taxon>
        <taxon>Sar</taxon>
        <taxon>Stramenopiles</taxon>
        <taxon>Ochrophyta</taxon>
        <taxon>Bacillariophyta</taxon>
        <taxon>Bacillariophyceae</taxon>
        <taxon>Bacillariophycidae</taxon>
        <taxon>Naviculales</taxon>
        <taxon>Phaeodactylaceae</taxon>
        <taxon>Phaeodactylum</taxon>
    </lineage>
</organism>
<dbReference type="InParanoid" id="B7FXU4"/>
<reference evidence="3" key="2">
    <citation type="submission" date="2008-08" db="EMBL/GenBank/DDBJ databases">
        <authorList>
            <consortium name="Diatom Consortium"/>
            <person name="Grigoriev I."/>
            <person name="Grimwood J."/>
            <person name="Kuo A."/>
            <person name="Otillar R.P."/>
            <person name="Salamov A."/>
            <person name="Detter J.C."/>
            <person name="Lindquist E."/>
            <person name="Shapiro H."/>
            <person name="Lucas S."/>
            <person name="Glavina del Rio T."/>
            <person name="Pitluck S."/>
            <person name="Rokhsar D."/>
            <person name="Bowler C."/>
        </authorList>
    </citation>
    <scope>GENOME REANNOTATION</scope>
    <source>
        <strain evidence="3">CCAP 1055/1</strain>
    </source>
</reference>
<dbReference type="HOGENOM" id="CLU_620363_0_0_1"/>
<dbReference type="eggNOG" id="ENOG502RA2A">
    <property type="taxonomic scope" value="Eukaryota"/>
</dbReference>
<proteinExistence type="predicted"/>
<evidence type="ECO:0000313" key="2">
    <source>
        <dbReference type="EMBL" id="EEC48604.1"/>
    </source>
</evidence>
<protein>
    <submittedName>
        <fullName evidence="2">Uncharacterized protein</fullName>
    </submittedName>
</protein>
<gene>
    <name evidence="2" type="ORF">PHATRDRAFT_45479</name>
</gene>
<evidence type="ECO:0000313" key="3">
    <source>
        <dbReference type="Proteomes" id="UP000000759"/>
    </source>
</evidence>
<dbReference type="GeneID" id="7200703"/>
<name>B7FXU4_PHATC</name>
<dbReference type="EMBL" id="CM000610">
    <property type="protein sequence ID" value="EEC48604.1"/>
    <property type="molecule type" value="Genomic_DNA"/>
</dbReference>
<accession>B7FXU4</accession>
<reference evidence="2 3" key="1">
    <citation type="journal article" date="2008" name="Nature">
        <title>The Phaeodactylum genome reveals the evolutionary history of diatom genomes.</title>
        <authorList>
            <person name="Bowler C."/>
            <person name="Allen A.E."/>
            <person name="Badger J.H."/>
            <person name="Grimwood J."/>
            <person name="Jabbari K."/>
            <person name="Kuo A."/>
            <person name="Maheswari U."/>
            <person name="Martens C."/>
            <person name="Maumus F."/>
            <person name="Otillar R.P."/>
            <person name="Rayko E."/>
            <person name="Salamov A."/>
            <person name="Vandepoele K."/>
            <person name="Beszteri B."/>
            <person name="Gruber A."/>
            <person name="Heijde M."/>
            <person name="Katinka M."/>
            <person name="Mock T."/>
            <person name="Valentin K."/>
            <person name="Verret F."/>
            <person name="Berges J.A."/>
            <person name="Brownlee C."/>
            <person name="Cadoret J.P."/>
            <person name="Chiovitti A."/>
            <person name="Choi C.J."/>
            <person name="Coesel S."/>
            <person name="De Martino A."/>
            <person name="Detter J.C."/>
            <person name="Durkin C."/>
            <person name="Falciatore A."/>
            <person name="Fournet J."/>
            <person name="Haruta M."/>
            <person name="Huysman M.J."/>
            <person name="Jenkins B.D."/>
            <person name="Jiroutova K."/>
            <person name="Jorgensen R.E."/>
            <person name="Joubert Y."/>
            <person name="Kaplan A."/>
            <person name="Kroger N."/>
            <person name="Kroth P.G."/>
            <person name="La Roche J."/>
            <person name="Lindquist E."/>
            <person name="Lommer M."/>
            <person name="Martin-Jezequel V."/>
            <person name="Lopez P.J."/>
            <person name="Lucas S."/>
            <person name="Mangogna M."/>
            <person name="McGinnis K."/>
            <person name="Medlin L.K."/>
            <person name="Montsant A."/>
            <person name="Oudot-Le Secq M.P."/>
            <person name="Napoli C."/>
            <person name="Obornik M."/>
            <person name="Parker M.S."/>
            <person name="Petit J.L."/>
            <person name="Porcel B.M."/>
            <person name="Poulsen N."/>
            <person name="Robison M."/>
            <person name="Rychlewski L."/>
            <person name="Rynearson T.A."/>
            <person name="Schmutz J."/>
            <person name="Shapiro H."/>
            <person name="Siaut M."/>
            <person name="Stanley M."/>
            <person name="Sussman M.R."/>
            <person name="Taylor A.R."/>
            <person name="Vardi A."/>
            <person name="von Dassow P."/>
            <person name="Vyverman W."/>
            <person name="Willis A."/>
            <person name="Wyrwicz L.S."/>
            <person name="Rokhsar D.S."/>
            <person name="Weissenbach J."/>
            <person name="Armbrust E.V."/>
            <person name="Green B.R."/>
            <person name="Van de Peer Y."/>
            <person name="Grigoriev I.V."/>
        </authorList>
    </citation>
    <scope>NUCLEOTIDE SEQUENCE [LARGE SCALE GENOMIC DNA]</scope>
    <source>
        <strain evidence="2 3">CCAP 1055/1</strain>
    </source>
</reference>
<dbReference type="Proteomes" id="UP000000759">
    <property type="component" value="Chromosome 7"/>
</dbReference>
<dbReference type="RefSeq" id="XP_002179618.1">
    <property type="nucleotide sequence ID" value="XM_002179582.1"/>
</dbReference>
<dbReference type="OrthoDB" id="193465at2759"/>
<sequence length="442" mass="49324">MMTRTRTTHIQPFATLARLGSLRFLTKRFNVTKARALSSKSKPISDSIFPHSNTSLGLEARFVTPHLASITQLPEVSTALENTASCYAAIDPLKRAVDIFGTLQSGGNEHRAILALLAECQQRSGNYDAAGHTLIELEQFVANSHNFLNFDVALARAKTLWLNGQFDQAKLICDELLEQPAMEALPLHYASARTGQALARLLSLETLDDAFSVRDPSRMAVKTLEQYRPAFLPLAAAELNVGTTEAVYAQFVGNAHDVEVPLDNAMRAWKRGLTILKRQSKDKVSVPYLEAYLNGNMAWGLLQMPRLPNNVEQASEYAANALKIHDKMLGEINREGFARTLNLVATCYHRTNQAVTSEGLFQTAVDQKKNVSFTVSTQQKIELRDVFRSYAALCRQWEKRENDAERLERQSNDIENSLPNGWKGKSSIHSSLWFWTPSLSNG</sequence>
<dbReference type="InterPro" id="IPR011990">
    <property type="entry name" value="TPR-like_helical_dom_sf"/>
</dbReference>
<dbReference type="AlphaFoldDB" id="B7FXU4"/>
<evidence type="ECO:0000256" key="1">
    <source>
        <dbReference type="SAM" id="Coils"/>
    </source>
</evidence>
<keyword evidence="1" id="KW-0175">Coiled coil</keyword>